<evidence type="ECO:0000256" key="1">
    <source>
        <dbReference type="HAMAP-Rule" id="MF_00775"/>
    </source>
</evidence>
<evidence type="ECO:0000313" key="3">
    <source>
        <dbReference type="Proteomes" id="UP001596030"/>
    </source>
</evidence>
<keyword evidence="3" id="KW-1185">Reference proteome</keyword>
<dbReference type="PANTHER" id="PTHR37315">
    <property type="entry name" value="UPF0311 PROTEIN BLR7842"/>
    <property type="match status" value="1"/>
</dbReference>
<evidence type="ECO:0000313" key="2">
    <source>
        <dbReference type="EMBL" id="MFC4539135.1"/>
    </source>
</evidence>
<sequence length="159" mass="17660">MMSSTNPLRTPTLDFIARLTVDVASPWELGESAHGQRRFIAITGGDVTGEGLNGRILAAGGDWQTIRPDGVAELYARYFLETDDGERLEVENTGFRHGPPAVMQRLRDGEAVPPEDYYFHTAPRFFTTSTRLEWLNRTLFLGSAARTKDNVVIDLFAVG</sequence>
<dbReference type="EMBL" id="JBHSEU010000016">
    <property type="protein sequence ID" value="MFC4539135.1"/>
    <property type="molecule type" value="Genomic_DNA"/>
</dbReference>
<dbReference type="Proteomes" id="UP001596030">
    <property type="component" value="Unassembled WGS sequence"/>
</dbReference>
<dbReference type="Gene3D" id="2.40.160.20">
    <property type="match status" value="1"/>
</dbReference>
<comment type="similarity">
    <text evidence="1">Belongs to the UPF0311 family.</text>
</comment>
<name>A0ABV9D1N2_9GAMM</name>
<dbReference type="InterPro" id="IPR020915">
    <property type="entry name" value="UPF0311"/>
</dbReference>
<dbReference type="PANTHER" id="PTHR37315:SF1">
    <property type="entry name" value="UPF0311 PROTEIN BLR7842"/>
    <property type="match status" value="1"/>
</dbReference>
<proteinExistence type="inferred from homology"/>
<protein>
    <recommendedName>
        <fullName evidence="1">UPF0311 protein ACFO0U_10145</fullName>
    </recommendedName>
</protein>
<reference evidence="3" key="1">
    <citation type="journal article" date="2019" name="Int. J. Syst. Evol. Microbiol.">
        <title>The Global Catalogue of Microorganisms (GCM) 10K type strain sequencing project: providing services to taxonomists for standard genome sequencing and annotation.</title>
        <authorList>
            <consortium name="The Broad Institute Genomics Platform"/>
            <consortium name="The Broad Institute Genome Sequencing Center for Infectious Disease"/>
            <person name="Wu L."/>
            <person name="Ma J."/>
        </authorList>
    </citation>
    <scope>NUCLEOTIDE SEQUENCE [LARGE SCALE GENOMIC DNA]</scope>
    <source>
        <strain evidence="3">CGMCC 1.12121</strain>
    </source>
</reference>
<dbReference type="RefSeq" id="WP_246974026.1">
    <property type="nucleotide sequence ID" value="NZ_JAKGAN010000005.1"/>
</dbReference>
<comment type="caution">
    <text evidence="2">The sequence shown here is derived from an EMBL/GenBank/DDBJ whole genome shotgun (WGS) entry which is preliminary data.</text>
</comment>
<organism evidence="2 3">
    <name type="scientific">Chromohalobacter sarecensis</name>
    <dbReference type="NCBI Taxonomy" id="245294"/>
    <lineage>
        <taxon>Bacteria</taxon>
        <taxon>Pseudomonadati</taxon>
        <taxon>Pseudomonadota</taxon>
        <taxon>Gammaproteobacteria</taxon>
        <taxon>Oceanospirillales</taxon>
        <taxon>Halomonadaceae</taxon>
        <taxon>Chromohalobacter</taxon>
    </lineage>
</organism>
<dbReference type="HAMAP" id="MF_00775">
    <property type="entry name" value="UPF0311"/>
    <property type="match status" value="1"/>
</dbReference>
<gene>
    <name evidence="2" type="ORF">ACFO0U_10145</name>
</gene>
<dbReference type="Pfam" id="PF11578">
    <property type="entry name" value="DUF3237"/>
    <property type="match status" value="1"/>
</dbReference>
<accession>A0ABV9D1N2</accession>